<name>A0A9Q1K1W9_9CARY</name>
<gene>
    <name evidence="2" type="ORF">Cgig2_012302</name>
</gene>
<feature type="region of interest" description="Disordered" evidence="1">
    <location>
        <begin position="72"/>
        <end position="128"/>
    </location>
</feature>
<keyword evidence="3" id="KW-1185">Reference proteome</keyword>
<protein>
    <recommendedName>
        <fullName evidence="4">Reverse transcriptase domain-containing protein</fullName>
    </recommendedName>
</protein>
<comment type="caution">
    <text evidence="2">The sequence shown here is derived from an EMBL/GenBank/DDBJ whole genome shotgun (WGS) entry which is preliminary data.</text>
</comment>
<evidence type="ECO:0008006" key="4">
    <source>
        <dbReference type="Google" id="ProtNLM"/>
    </source>
</evidence>
<dbReference type="AlphaFoldDB" id="A0A9Q1K1W9"/>
<evidence type="ECO:0000256" key="1">
    <source>
        <dbReference type="SAM" id="MobiDB-lite"/>
    </source>
</evidence>
<dbReference type="Proteomes" id="UP001153076">
    <property type="component" value="Unassembled WGS sequence"/>
</dbReference>
<reference evidence="2" key="1">
    <citation type="submission" date="2022-04" db="EMBL/GenBank/DDBJ databases">
        <title>Carnegiea gigantea Genome sequencing and assembly v2.</title>
        <authorList>
            <person name="Copetti D."/>
            <person name="Sanderson M.J."/>
            <person name="Burquez A."/>
            <person name="Wojciechowski M.F."/>
        </authorList>
    </citation>
    <scope>NUCLEOTIDE SEQUENCE</scope>
    <source>
        <strain evidence="2">SGP5-SGP5p</strain>
        <tissue evidence="2">Aerial part</tissue>
    </source>
</reference>
<accession>A0A9Q1K1W9</accession>
<dbReference type="EMBL" id="JAKOGI010000398">
    <property type="protein sequence ID" value="KAJ8435641.1"/>
    <property type="molecule type" value="Genomic_DNA"/>
</dbReference>
<dbReference type="PANTHER" id="PTHR33240">
    <property type="entry name" value="OS08G0508500 PROTEIN"/>
    <property type="match status" value="1"/>
</dbReference>
<dbReference type="PANTHER" id="PTHR33240:SF17">
    <property type="entry name" value="EUKARYOTIC PEPTIDE CHAIN RELEASE FACTOR GTP-BINDING SUBUNIT-LIKE"/>
    <property type="match status" value="1"/>
</dbReference>
<dbReference type="OrthoDB" id="2919534at2759"/>
<proteinExistence type="predicted"/>
<organism evidence="2 3">
    <name type="scientific">Carnegiea gigantea</name>
    <dbReference type="NCBI Taxonomy" id="171969"/>
    <lineage>
        <taxon>Eukaryota</taxon>
        <taxon>Viridiplantae</taxon>
        <taxon>Streptophyta</taxon>
        <taxon>Embryophyta</taxon>
        <taxon>Tracheophyta</taxon>
        <taxon>Spermatophyta</taxon>
        <taxon>Magnoliopsida</taxon>
        <taxon>eudicotyledons</taxon>
        <taxon>Gunneridae</taxon>
        <taxon>Pentapetalae</taxon>
        <taxon>Caryophyllales</taxon>
        <taxon>Cactineae</taxon>
        <taxon>Cactaceae</taxon>
        <taxon>Cactoideae</taxon>
        <taxon>Echinocereeae</taxon>
        <taxon>Carnegiea</taxon>
    </lineage>
</organism>
<feature type="compositionally biased region" description="Basic and acidic residues" evidence="1">
    <location>
        <begin position="72"/>
        <end position="83"/>
    </location>
</feature>
<evidence type="ECO:0000313" key="2">
    <source>
        <dbReference type="EMBL" id="KAJ8435641.1"/>
    </source>
</evidence>
<evidence type="ECO:0000313" key="3">
    <source>
        <dbReference type="Proteomes" id="UP001153076"/>
    </source>
</evidence>
<sequence length="249" mass="28079">MEVKDHPMLKRPPSMTLVPKLYNARKYCEFHKQNGHTTGECRELRKALHELANKGQIDQFLKRGLRFLCKESEPTRPEPRDEECSTEIVAPSPEGTPRASLGLPGRLSVEEPSKFSQPKRKPSYSAHHGVRWGTEPTLHIFAQRPTGYRNKGRLSYLGREIVPLVHPILGFGGQEVNPTRMIRLPLCFGNKVEAKNLEVDVLVVDVLTGYNVILGRPTLHRVKAVIAPYLLQLQFEANDDSVGTMQGDQ</sequence>